<feature type="transmembrane region" description="Helical" evidence="6">
    <location>
        <begin position="137"/>
        <end position="162"/>
    </location>
</feature>
<evidence type="ECO:0008006" key="9">
    <source>
        <dbReference type="Google" id="ProtNLM"/>
    </source>
</evidence>
<sequence>MNNQIDEGSKETFVAVAESPTSVGGAVNAYPGARTDQTRNVGLRVRRLFSFTQIFFFALTFMSSWEVMALNLQAVFYNGGPNALVWGALVVISGALAQSASLAELSSLQPIAGAQYHWTHFLAPQSQRRFITWMQGWITWFGWVSLLAGVANTTCYMLQSLVAVNYETYSPERWHVTLLIFALLILQGLINMYTFFLIPWIEVVAGVLHIVMFIIFVSALLATASKHTADFVFTSRVPSSSSGWNNYFVSWNIGLLTPTWGFVGFDGAVHMSEEVRSARLAVPRAMFWTIALNSVLAWAIILVILFSMGDLDAALNAPFPIIEICTQAVGSVRAATAMVCGLLVISLAVNLSSIASASRLTWAWARDGGLPSYFAHISPRHRVPVRSIWLPVVIVMCLACLNIGNYAAFGAFIALSSFSLF</sequence>
<protein>
    <recommendedName>
        <fullName evidence="9">Amino acid permease/ SLC12A domain-containing protein</fullName>
    </recommendedName>
</protein>
<reference evidence="7 8" key="1">
    <citation type="submission" date="2013-03" db="EMBL/GenBank/DDBJ databases">
        <title>The Genome Sequence of Phialophora europaea CBS 101466.</title>
        <authorList>
            <consortium name="The Broad Institute Genomics Platform"/>
            <person name="Cuomo C."/>
            <person name="de Hoog S."/>
            <person name="Gorbushina A."/>
            <person name="Walker B."/>
            <person name="Young S.K."/>
            <person name="Zeng Q."/>
            <person name="Gargeya S."/>
            <person name="Fitzgerald M."/>
            <person name="Haas B."/>
            <person name="Abouelleil A."/>
            <person name="Allen A.W."/>
            <person name="Alvarado L."/>
            <person name="Arachchi H.M."/>
            <person name="Berlin A.M."/>
            <person name="Chapman S.B."/>
            <person name="Gainer-Dewar J."/>
            <person name="Goldberg J."/>
            <person name="Griggs A."/>
            <person name="Gujja S."/>
            <person name="Hansen M."/>
            <person name="Howarth C."/>
            <person name="Imamovic A."/>
            <person name="Ireland A."/>
            <person name="Larimer J."/>
            <person name="McCowan C."/>
            <person name="Murphy C."/>
            <person name="Pearson M."/>
            <person name="Poon T.W."/>
            <person name="Priest M."/>
            <person name="Roberts A."/>
            <person name="Saif S."/>
            <person name="Shea T."/>
            <person name="Sisk P."/>
            <person name="Sykes S."/>
            <person name="Wortman J."/>
            <person name="Nusbaum C."/>
            <person name="Birren B."/>
        </authorList>
    </citation>
    <scope>NUCLEOTIDE SEQUENCE [LARGE SCALE GENOMIC DNA]</scope>
    <source>
        <strain evidence="7 8">CBS 101466</strain>
    </source>
</reference>
<dbReference type="InterPro" id="IPR002293">
    <property type="entry name" value="AA/rel_permease1"/>
</dbReference>
<evidence type="ECO:0000256" key="3">
    <source>
        <dbReference type="ARBA" id="ARBA00022692"/>
    </source>
</evidence>
<dbReference type="PANTHER" id="PTHR45649:SF5">
    <property type="entry name" value="GABA TRANSPORTER (EUROFUNG)-RELATED"/>
    <property type="match status" value="1"/>
</dbReference>
<dbReference type="Proteomes" id="UP000030752">
    <property type="component" value="Unassembled WGS sequence"/>
</dbReference>
<organism evidence="7 8">
    <name type="scientific">Cyphellophora europaea (strain CBS 101466)</name>
    <name type="common">Phialophora europaea</name>
    <dbReference type="NCBI Taxonomy" id="1220924"/>
    <lineage>
        <taxon>Eukaryota</taxon>
        <taxon>Fungi</taxon>
        <taxon>Dikarya</taxon>
        <taxon>Ascomycota</taxon>
        <taxon>Pezizomycotina</taxon>
        <taxon>Eurotiomycetes</taxon>
        <taxon>Chaetothyriomycetidae</taxon>
        <taxon>Chaetothyriales</taxon>
        <taxon>Cyphellophoraceae</taxon>
        <taxon>Cyphellophora</taxon>
    </lineage>
</organism>
<dbReference type="VEuPathDB" id="FungiDB:HMPREF1541_05090"/>
<evidence type="ECO:0000256" key="6">
    <source>
        <dbReference type="SAM" id="Phobius"/>
    </source>
</evidence>
<feature type="transmembrane region" description="Helical" evidence="6">
    <location>
        <begin position="244"/>
        <end position="265"/>
    </location>
</feature>
<keyword evidence="4 6" id="KW-1133">Transmembrane helix</keyword>
<dbReference type="InParanoid" id="W2RWV0"/>
<feature type="transmembrane region" description="Helical" evidence="6">
    <location>
        <begin position="83"/>
        <end position="103"/>
    </location>
</feature>
<feature type="transmembrane region" description="Helical" evidence="6">
    <location>
        <begin position="54"/>
        <end position="77"/>
    </location>
</feature>
<keyword evidence="2" id="KW-0813">Transport</keyword>
<feature type="transmembrane region" description="Helical" evidence="6">
    <location>
        <begin position="174"/>
        <end position="196"/>
    </location>
</feature>
<accession>W2RWV0</accession>
<dbReference type="EMBL" id="KB822720">
    <property type="protein sequence ID" value="ETN40810.1"/>
    <property type="molecule type" value="Genomic_DNA"/>
</dbReference>
<evidence type="ECO:0000313" key="7">
    <source>
        <dbReference type="EMBL" id="ETN40810.1"/>
    </source>
</evidence>
<proteinExistence type="predicted"/>
<evidence type="ECO:0000256" key="2">
    <source>
        <dbReference type="ARBA" id="ARBA00022448"/>
    </source>
</evidence>
<comment type="subcellular location">
    <subcellularLocation>
        <location evidence="1">Membrane</location>
        <topology evidence="1">Multi-pass membrane protein</topology>
    </subcellularLocation>
</comment>
<dbReference type="Pfam" id="PF13520">
    <property type="entry name" value="AA_permease_2"/>
    <property type="match status" value="1"/>
</dbReference>
<evidence type="ECO:0000256" key="4">
    <source>
        <dbReference type="ARBA" id="ARBA00022989"/>
    </source>
</evidence>
<dbReference type="RefSeq" id="XP_008717653.1">
    <property type="nucleotide sequence ID" value="XM_008719431.1"/>
</dbReference>
<dbReference type="eggNOG" id="KOG1289">
    <property type="taxonomic scope" value="Eukaryota"/>
</dbReference>
<evidence type="ECO:0000256" key="1">
    <source>
        <dbReference type="ARBA" id="ARBA00004141"/>
    </source>
</evidence>
<feature type="transmembrane region" description="Helical" evidence="6">
    <location>
        <begin position="203"/>
        <end position="224"/>
    </location>
</feature>
<name>W2RWV0_CYPE1</name>
<dbReference type="Gene3D" id="1.20.1740.10">
    <property type="entry name" value="Amino acid/polyamine transporter I"/>
    <property type="match status" value="1"/>
</dbReference>
<evidence type="ECO:0000256" key="5">
    <source>
        <dbReference type="ARBA" id="ARBA00023136"/>
    </source>
</evidence>
<evidence type="ECO:0000313" key="8">
    <source>
        <dbReference type="Proteomes" id="UP000030752"/>
    </source>
</evidence>
<dbReference type="STRING" id="1220924.W2RWV0"/>
<keyword evidence="5 6" id="KW-0472">Membrane</keyword>
<feature type="transmembrane region" description="Helical" evidence="6">
    <location>
        <begin position="285"/>
        <end position="308"/>
    </location>
</feature>
<dbReference type="GO" id="GO:0016020">
    <property type="term" value="C:membrane"/>
    <property type="evidence" value="ECO:0007669"/>
    <property type="project" value="UniProtKB-SubCell"/>
</dbReference>
<keyword evidence="8" id="KW-1185">Reference proteome</keyword>
<gene>
    <name evidence="7" type="ORF">HMPREF1541_05090</name>
</gene>
<dbReference type="AlphaFoldDB" id="W2RWV0"/>
<dbReference type="HOGENOM" id="CLU_004495_6_2_1"/>
<feature type="transmembrane region" description="Helical" evidence="6">
    <location>
        <begin position="328"/>
        <end position="349"/>
    </location>
</feature>
<keyword evidence="3 6" id="KW-0812">Transmembrane</keyword>
<dbReference type="OrthoDB" id="3257095at2759"/>
<dbReference type="GeneID" id="19972429"/>
<feature type="transmembrane region" description="Helical" evidence="6">
    <location>
        <begin position="388"/>
        <end position="415"/>
    </location>
</feature>
<dbReference type="GO" id="GO:0022857">
    <property type="term" value="F:transmembrane transporter activity"/>
    <property type="evidence" value="ECO:0007669"/>
    <property type="project" value="InterPro"/>
</dbReference>
<dbReference type="PANTHER" id="PTHR45649">
    <property type="entry name" value="AMINO-ACID PERMEASE BAT1"/>
    <property type="match status" value="1"/>
</dbReference>
<dbReference type="PIRSF" id="PIRSF006060">
    <property type="entry name" value="AA_transporter"/>
    <property type="match status" value="1"/>
</dbReference>